<proteinExistence type="predicted"/>
<reference evidence="1" key="1">
    <citation type="submission" date="2020-08" db="EMBL/GenBank/DDBJ databases">
        <title>Multicomponent nature underlies the extraordinary mechanical properties of spider dragline silk.</title>
        <authorList>
            <person name="Kono N."/>
            <person name="Nakamura H."/>
            <person name="Mori M."/>
            <person name="Yoshida Y."/>
            <person name="Ohtoshi R."/>
            <person name="Malay A.D."/>
            <person name="Moran D.A.P."/>
            <person name="Tomita M."/>
            <person name="Numata K."/>
            <person name="Arakawa K."/>
        </authorList>
    </citation>
    <scope>NUCLEOTIDE SEQUENCE</scope>
</reference>
<protein>
    <submittedName>
        <fullName evidence="1">Uncharacterized protein</fullName>
    </submittedName>
</protein>
<evidence type="ECO:0000313" key="2">
    <source>
        <dbReference type="Proteomes" id="UP000887013"/>
    </source>
</evidence>
<evidence type="ECO:0000313" key="1">
    <source>
        <dbReference type="EMBL" id="GFT27320.1"/>
    </source>
</evidence>
<sequence>MTSPTRFSGRVNVLFSSYDRFYSTQTFVDLRFEGERTNDSTTKNNILAMQIVPQLRVSLYMGIGDRKSVFSYSRPLQRPKQTKKSGKIHKKKKSNTFIPLSCNCNFCLFLLNYVTYIDDDLKSYWLNFRKDPRRSEFASLWFPERDSSHVSSVNRLYHFLLIFSEGTQTSQNA</sequence>
<organism evidence="1 2">
    <name type="scientific">Nephila pilipes</name>
    <name type="common">Giant wood spider</name>
    <name type="synonym">Nephila maculata</name>
    <dbReference type="NCBI Taxonomy" id="299642"/>
    <lineage>
        <taxon>Eukaryota</taxon>
        <taxon>Metazoa</taxon>
        <taxon>Ecdysozoa</taxon>
        <taxon>Arthropoda</taxon>
        <taxon>Chelicerata</taxon>
        <taxon>Arachnida</taxon>
        <taxon>Araneae</taxon>
        <taxon>Araneomorphae</taxon>
        <taxon>Entelegynae</taxon>
        <taxon>Araneoidea</taxon>
        <taxon>Nephilidae</taxon>
        <taxon>Nephila</taxon>
    </lineage>
</organism>
<name>A0A8X6TMQ6_NEPPI</name>
<dbReference type="EMBL" id="BMAW01060662">
    <property type="protein sequence ID" value="GFT27320.1"/>
    <property type="molecule type" value="Genomic_DNA"/>
</dbReference>
<gene>
    <name evidence="1" type="ORF">NPIL_312021</name>
</gene>
<dbReference type="Proteomes" id="UP000887013">
    <property type="component" value="Unassembled WGS sequence"/>
</dbReference>
<comment type="caution">
    <text evidence="1">The sequence shown here is derived from an EMBL/GenBank/DDBJ whole genome shotgun (WGS) entry which is preliminary data.</text>
</comment>
<dbReference type="AlphaFoldDB" id="A0A8X6TMQ6"/>
<keyword evidence="2" id="KW-1185">Reference proteome</keyword>
<accession>A0A8X6TMQ6</accession>
<dbReference type="OrthoDB" id="6461194at2759"/>